<protein>
    <submittedName>
        <fullName evidence="1">DUF4827 domain-containing protein</fullName>
    </submittedName>
</protein>
<reference evidence="1 2" key="1">
    <citation type="submission" date="2022-03" db="EMBL/GenBank/DDBJ databases">
        <title>Parabacteroides sp. nov. isolated from swine feces.</title>
        <authorList>
            <person name="Bak J.E."/>
        </authorList>
    </citation>
    <scope>NUCLEOTIDE SEQUENCE [LARGE SCALE GENOMIC DNA]</scope>
    <source>
        <strain evidence="1 2">AGMB00274</strain>
    </source>
</reference>
<sequence>MNKILGSSLMMTAVLLITSCDKTQSYADMLKAEEKAVERLMDEEDIVVLKEYPADGVFKENEFYQMDNDVYINVIDSGNGNRIGTKRQNVNCRFVVRFFKSDTLELDGFASSRLPVTFSYQKYTEDYYIWGYDQNDTNVDAVMSSFICEGLASGLQHVGDSAVVKLIVPFKVGPSSFQSSGEPLYFPKVRYTFEQ</sequence>
<gene>
    <name evidence="1" type="ORF">MUN53_10810</name>
</gene>
<name>A0ABT0C244_9BACT</name>
<organism evidence="1 2">
    <name type="scientific">Parabacteroides faecalis</name>
    <dbReference type="NCBI Taxonomy" id="2924040"/>
    <lineage>
        <taxon>Bacteria</taxon>
        <taxon>Pseudomonadati</taxon>
        <taxon>Bacteroidota</taxon>
        <taxon>Bacteroidia</taxon>
        <taxon>Bacteroidales</taxon>
        <taxon>Tannerellaceae</taxon>
        <taxon>Parabacteroides</taxon>
    </lineage>
</organism>
<dbReference type="Pfam" id="PF16109">
    <property type="entry name" value="DUF4827"/>
    <property type="match status" value="1"/>
</dbReference>
<dbReference type="Proteomes" id="UP001165444">
    <property type="component" value="Unassembled WGS sequence"/>
</dbReference>
<dbReference type="PROSITE" id="PS51257">
    <property type="entry name" value="PROKAR_LIPOPROTEIN"/>
    <property type="match status" value="1"/>
</dbReference>
<evidence type="ECO:0000313" key="2">
    <source>
        <dbReference type="Proteomes" id="UP001165444"/>
    </source>
</evidence>
<dbReference type="EMBL" id="JAKZMM010000026">
    <property type="protein sequence ID" value="MCJ2381098.1"/>
    <property type="molecule type" value="Genomic_DNA"/>
</dbReference>
<proteinExistence type="predicted"/>
<dbReference type="InterPro" id="IPR032252">
    <property type="entry name" value="DUF4827"/>
</dbReference>
<dbReference type="InterPro" id="IPR046357">
    <property type="entry name" value="PPIase_dom_sf"/>
</dbReference>
<evidence type="ECO:0000313" key="1">
    <source>
        <dbReference type="EMBL" id="MCJ2381098.1"/>
    </source>
</evidence>
<comment type="caution">
    <text evidence="1">The sequence shown here is derived from an EMBL/GenBank/DDBJ whole genome shotgun (WGS) entry which is preliminary data.</text>
</comment>
<keyword evidence="2" id="KW-1185">Reference proteome</keyword>
<dbReference type="Gene3D" id="3.10.50.40">
    <property type="match status" value="1"/>
</dbReference>
<dbReference type="RefSeq" id="WP_243325432.1">
    <property type="nucleotide sequence ID" value="NZ_JAKZMM010000026.1"/>
</dbReference>
<accession>A0ABT0C244</accession>